<dbReference type="PANTHER" id="PTHR23501">
    <property type="entry name" value="MAJOR FACILITATOR SUPERFAMILY"/>
    <property type="match status" value="1"/>
</dbReference>
<dbReference type="Gene3D" id="1.20.1720.10">
    <property type="entry name" value="Multidrug resistance protein D"/>
    <property type="match status" value="1"/>
</dbReference>
<evidence type="ECO:0000256" key="4">
    <source>
        <dbReference type="ARBA" id="ARBA00023136"/>
    </source>
</evidence>
<organism evidence="6 7">
    <name type="scientific">Scytalidium lignicola</name>
    <name type="common">Hyphomycete</name>
    <dbReference type="NCBI Taxonomy" id="5539"/>
    <lineage>
        <taxon>Eukaryota</taxon>
        <taxon>Fungi</taxon>
        <taxon>Dikarya</taxon>
        <taxon>Ascomycota</taxon>
        <taxon>Pezizomycotina</taxon>
        <taxon>Leotiomycetes</taxon>
        <taxon>Leotiomycetes incertae sedis</taxon>
        <taxon>Scytalidium</taxon>
    </lineage>
</organism>
<evidence type="ECO:0000259" key="5">
    <source>
        <dbReference type="PROSITE" id="PS50850"/>
    </source>
</evidence>
<dbReference type="SUPFAM" id="SSF103473">
    <property type="entry name" value="MFS general substrate transporter"/>
    <property type="match status" value="1"/>
</dbReference>
<evidence type="ECO:0000256" key="1">
    <source>
        <dbReference type="ARBA" id="ARBA00004141"/>
    </source>
</evidence>
<keyword evidence="2" id="KW-0812">Transmembrane</keyword>
<name>A0A3E2H1H0_SCYLI</name>
<feature type="non-terminal residue" evidence="6">
    <location>
        <position position="1"/>
    </location>
</feature>
<dbReference type="InterPro" id="IPR011701">
    <property type="entry name" value="MFS"/>
</dbReference>
<feature type="non-terminal residue" evidence="6">
    <location>
        <position position="599"/>
    </location>
</feature>
<proteinExistence type="predicted"/>
<evidence type="ECO:0000313" key="7">
    <source>
        <dbReference type="Proteomes" id="UP000258309"/>
    </source>
</evidence>
<keyword evidence="7" id="KW-1185">Reference proteome</keyword>
<dbReference type="PROSITE" id="PS50850">
    <property type="entry name" value="MFS"/>
    <property type="match status" value="1"/>
</dbReference>
<gene>
    <name evidence="6" type="ORF">B7463_g9115</name>
</gene>
<evidence type="ECO:0000256" key="3">
    <source>
        <dbReference type="ARBA" id="ARBA00022989"/>
    </source>
</evidence>
<evidence type="ECO:0000313" key="6">
    <source>
        <dbReference type="EMBL" id="RFU27234.1"/>
    </source>
</evidence>
<dbReference type="Proteomes" id="UP000258309">
    <property type="component" value="Unassembled WGS sequence"/>
</dbReference>
<comment type="caution">
    <text evidence="6">The sequence shown here is derived from an EMBL/GenBank/DDBJ whole genome shotgun (WGS) entry which is preliminary data.</text>
</comment>
<keyword evidence="4" id="KW-0472">Membrane</keyword>
<dbReference type="AlphaFoldDB" id="A0A3E2H1H0"/>
<dbReference type="Pfam" id="PF07690">
    <property type="entry name" value="MFS_1"/>
    <property type="match status" value="1"/>
</dbReference>
<feature type="domain" description="Major facilitator superfamily (MFS) profile" evidence="5">
    <location>
        <begin position="50"/>
        <end position="504"/>
    </location>
</feature>
<dbReference type="InterPro" id="IPR020846">
    <property type="entry name" value="MFS_dom"/>
</dbReference>
<dbReference type="PRINTS" id="PR01036">
    <property type="entry name" value="TCRTETB"/>
</dbReference>
<keyword evidence="3" id="KW-1133">Transmembrane helix</keyword>
<dbReference type="GO" id="GO:0022857">
    <property type="term" value="F:transmembrane transporter activity"/>
    <property type="evidence" value="ECO:0007669"/>
    <property type="project" value="InterPro"/>
</dbReference>
<dbReference type="Gene3D" id="1.20.1250.20">
    <property type="entry name" value="MFS general substrate transporter like domains"/>
    <property type="match status" value="1"/>
</dbReference>
<reference evidence="6 7" key="1">
    <citation type="submission" date="2018-05" db="EMBL/GenBank/DDBJ databases">
        <title>Draft genome sequence of Scytalidium lignicola DSM 105466, a ubiquitous saprotrophic fungus.</title>
        <authorList>
            <person name="Buettner E."/>
            <person name="Gebauer A.M."/>
            <person name="Hofrichter M."/>
            <person name="Liers C."/>
            <person name="Kellner H."/>
        </authorList>
    </citation>
    <scope>NUCLEOTIDE SEQUENCE [LARGE SCALE GENOMIC DNA]</scope>
    <source>
        <strain evidence="6 7">DSM 105466</strain>
    </source>
</reference>
<dbReference type="PANTHER" id="PTHR23501:SF158">
    <property type="entry name" value="TRANSPORTER, PUTATIVE (AFU_ORTHOLOGUE AFUA_5G14490)-RELATED"/>
    <property type="match status" value="1"/>
</dbReference>
<accession>A0A3E2H1H0</accession>
<dbReference type="InterPro" id="IPR036259">
    <property type="entry name" value="MFS_trans_sf"/>
</dbReference>
<dbReference type="EMBL" id="NCSJ02000216">
    <property type="protein sequence ID" value="RFU27234.1"/>
    <property type="molecule type" value="Genomic_DNA"/>
</dbReference>
<comment type="subcellular location">
    <subcellularLocation>
        <location evidence="1">Membrane</location>
        <topology evidence="1">Multi-pass membrane protein</topology>
    </subcellularLocation>
</comment>
<sequence>MADHQPMPPIARVAGESFPPASTSLKFDDPVTIVEPASEITRGRFRTFAITVGLCGAIFLAALNQTTVATTIPTISNDLKSASGYAWITAAYFLANGVSGPIWSKLSDIWGRKVILLTAVALYFCFSIICAISQSMQMLIIGRSLQGAAGGALLQVVYATISDIFSMRVRTFYLSLLQMMWAIAGGIGPVVGGIFAEYLSWRWVFWINLPISSVIFFLLWAFLDVHNPKTGIVPGLKAVDWYGICSMLIVMVTLLLGLNFGGDLVPWSSPLVICLLVASVLITPVFVLCERKARSPLVPLDIFGTVSNLMALVIGFAHDWAVFSTEFYLPLYFQAVKNASPLESGLRIVPITCTQAVVGICAGLIVHKSGRYLELIWIGVTLLALGNGLYINLDVASSLGAIIAFQLVAATGAGLLFQPPLVALQALAPPHKTAAATSTLGLVRNLSTSMAIVVGHVIFSHGMDTQRNNLLDHGLSENLANNFSGSSAAANVELISTLSDPELQVTIPFASYIFGQLVNLASTPLVKLPIREQSVYLEQQMMFKTSGEGLRDGKLLIIDPWPKSEKHLGQICKQHLGLEIVYLSLNTWGVPKTALPDID</sequence>
<dbReference type="OMA" id="IAWTMMS"/>
<protein>
    <recommendedName>
        <fullName evidence="5">Major facilitator superfamily (MFS) profile domain-containing protein</fullName>
    </recommendedName>
</protein>
<evidence type="ECO:0000256" key="2">
    <source>
        <dbReference type="ARBA" id="ARBA00022692"/>
    </source>
</evidence>
<dbReference type="OrthoDB" id="3934656at2759"/>
<dbReference type="GO" id="GO:0005886">
    <property type="term" value="C:plasma membrane"/>
    <property type="evidence" value="ECO:0007669"/>
    <property type="project" value="TreeGrafter"/>
</dbReference>